<evidence type="ECO:0000256" key="4">
    <source>
        <dbReference type="ARBA" id="ARBA00023136"/>
    </source>
</evidence>
<feature type="region of interest" description="Disordered" evidence="7">
    <location>
        <begin position="23"/>
        <end position="96"/>
    </location>
</feature>
<evidence type="ECO:0000256" key="5">
    <source>
        <dbReference type="ARBA" id="ARBA00023228"/>
    </source>
</evidence>
<evidence type="ECO:0000256" key="3">
    <source>
        <dbReference type="ARBA" id="ARBA00022300"/>
    </source>
</evidence>
<dbReference type="OrthoDB" id="10055027at2759"/>
<evidence type="ECO:0000256" key="2">
    <source>
        <dbReference type="ARBA" id="ARBA00010235"/>
    </source>
</evidence>
<dbReference type="Proteomes" id="UP000308267">
    <property type="component" value="Unassembled WGS sequence"/>
</dbReference>
<feature type="compositionally biased region" description="Low complexity" evidence="7">
    <location>
        <begin position="54"/>
        <end position="65"/>
    </location>
</feature>
<gene>
    <name evidence="8" type="ORF">CRM22_009028</name>
</gene>
<evidence type="ECO:0000256" key="1">
    <source>
        <dbReference type="ARBA" id="ARBA00004122"/>
    </source>
</evidence>
<keyword evidence="5" id="KW-0458">Lysosome</keyword>
<keyword evidence="4" id="KW-0472">Membrane</keyword>
<proteinExistence type="inferred from homology"/>
<accession>A0A4S2L9C1</accession>
<comment type="caution">
    <text evidence="8">The sequence shown here is derived from an EMBL/GenBank/DDBJ whole genome shotgun (WGS) entry which is preliminary data.</text>
</comment>
<dbReference type="GO" id="GO:0030672">
    <property type="term" value="C:synaptic vesicle membrane"/>
    <property type="evidence" value="ECO:0007669"/>
    <property type="project" value="TreeGrafter"/>
</dbReference>
<keyword evidence="9" id="KW-1185">Reference proteome</keyword>
<organism evidence="8 9">
    <name type="scientific">Opisthorchis felineus</name>
    <dbReference type="NCBI Taxonomy" id="147828"/>
    <lineage>
        <taxon>Eukaryota</taxon>
        <taxon>Metazoa</taxon>
        <taxon>Spiralia</taxon>
        <taxon>Lophotrochozoa</taxon>
        <taxon>Platyhelminthes</taxon>
        <taxon>Trematoda</taxon>
        <taxon>Digenea</taxon>
        <taxon>Opisthorchiida</taxon>
        <taxon>Opisthorchiata</taxon>
        <taxon>Opisthorchiidae</taxon>
        <taxon>Opisthorchis</taxon>
    </lineage>
</organism>
<name>A0A4S2L9C1_OPIFE</name>
<dbReference type="PANTHER" id="PTHR31634:SF2">
    <property type="entry name" value="BLOC-1-RELATED COMPLEX SUBUNIT 5"/>
    <property type="match status" value="1"/>
</dbReference>
<feature type="compositionally biased region" description="Basic and acidic residues" evidence="7">
    <location>
        <begin position="79"/>
        <end position="89"/>
    </location>
</feature>
<evidence type="ECO:0000256" key="7">
    <source>
        <dbReference type="SAM" id="MobiDB-lite"/>
    </source>
</evidence>
<evidence type="ECO:0000313" key="9">
    <source>
        <dbReference type="Proteomes" id="UP000308267"/>
    </source>
</evidence>
<dbReference type="EMBL" id="SJOL01008821">
    <property type="protein sequence ID" value="TGZ59541.1"/>
    <property type="molecule type" value="Genomic_DNA"/>
</dbReference>
<reference evidence="8 9" key="1">
    <citation type="journal article" date="2019" name="BMC Genomics">
        <title>New insights from Opisthorchis felineus genome: update on genomics of the epidemiologically important liver flukes.</title>
        <authorList>
            <person name="Ershov N.I."/>
            <person name="Mordvinov V.A."/>
            <person name="Prokhortchouk E.B."/>
            <person name="Pakharukova M.Y."/>
            <person name="Gunbin K.V."/>
            <person name="Ustyantsev K."/>
            <person name="Genaev M.A."/>
            <person name="Blinov A.G."/>
            <person name="Mazur A."/>
            <person name="Boulygina E."/>
            <person name="Tsygankova S."/>
            <person name="Khrameeva E."/>
            <person name="Chekanov N."/>
            <person name="Fan G."/>
            <person name="Xiao A."/>
            <person name="Zhang H."/>
            <person name="Xu X."/>
            <person name="Yang H."/>
            <person name="Solovyev V."/>
            <person name="Lee S.M."/>
            <person name="Liu X."/>
            <person name="Afonnikov D.A."/>
            <person name="Skryabin K.G."/>
        </authorList>
    </citation>
    <scope>NUCLEOTIDE SEQUENCE [LARGE SCALE GENOMIC DNA]</scope>
    <source>
        <strain evidence="8">AK-0245</strain>
        <tissue evidence="8">Whole organism</tissue>
    </source>
</reference>
<dbReference type="InterPro" id="IPR018780">
    <property type="entry name" value="TBORCS5"/>
</dbReference>
<dbReference type="AlphaFoldDB" id="A0A4S2L9C1"/>
<dbReference type="GO" id="GO:0099078">
    <property type="term" value="C:BORC complex"/>
    <property type="evidence" value="ECO:0007669"/>
    <property type="project" value="TreeGrafter"/>
</dbReference>
<keyword evidence="6" id="KW-0449">Lipoprotein</keyword>
<dbReference type="GO" id="GO:0072384">
    <property type="term" value="P:organelle transport along microtubule"/>
    <property type="evidence" value="ECO:0007669"/>
    <property type="project" value="TreeGrafter"/>
</dbReference>
<sequence length="336" mass="37343">MGSEQSTVLTDDRFASSFSATVQSDFDGPLSLPASPSRKPQTNRSNHPLREVSRSLSLSVDTSSRQPSNHIPAFQSDMEPQHFDNETSLDRCTSASSVTLPEKDKWRYTPSRSASVSADSNRGIVVVCPGPMQRLRNTGSLDCLSRHSRHDLMESDLKRLRQIPSFLPLRGSSASLSSPTSEMSEVLAGKRYVPPLKSIDVSKLRSLVDNYEQCIRRRTEEVYQTQTRIIGLQNKVDYEVQRLLSYLKAREKGIIPSPLRHSKQSASSGSPTSLRTVKLAGRQQMDSVVLQTSQVSGLIDQCTSVIDNLCIALEQLNQSLPESKRLESLKISLPKR</sequence>
<dbReference type="GO" id="GO:1903744">
    <property type="term" value="P:positive regulation of anterograde synaptic vesicle transport"/>
    <property type="evidence" value="ECO:0007669"/>
    <property type="project" value="TreeGrafter"/>
</dbReference>
<dbReference type="PANTHER" id="PTHR31634">
    <property type="entry name" value="BLOC-1-RELATED COMPLEX SUBUNIT 5"/>
    <property type="match status" value="1"/>
</dbReference>
<dbReference type="GO" id="GO:0032418">
    <property type="term" value="P:lysosome localization"/>
    <property type="evidence" value="ECO:0007669"/>
    <property type="project" value="InterPro"/>
</dbReference>
<dbReference type="GO" id="GO:0098574">
    <property type="term" value="C:cytoplasmic side of lysosomal membrane"/>
    <property type="evidence" value="ECO:0007669"/>
    <property type="project" value="TreeGrafter"/>
</dbReference>
<evidence type="ECO:0000256" key="6">
    <source>
        <dbReference type="ARBA" id="ARBA00023288"/>
    </source>
</evidence>
<comment type="subcellular location">
    <subcellularLocation>
        <location evidence="1">Lysosome membrane</location>
        <topology evidence="1">Lipid-anchor</topology>
        <orientation evidence="1">Cytoplasmic side</orientation>
    </subcellularLocation>
</comment>
<evidence type="ECO:0000313" key="8">
    <source>
        <dbReference type="EMBL" id="TGZ59541.1"/>
    </source>
</evidence>
<protein>
    <recommendedName>
        <fullName evidence="3">BLOC-1-related complex subunit 5</fullName>
    </recommendedName>
</protein>
<comment type="similarity">
    <text evidence="2">Belongs to the BORCS5 family.</text>
</comment>